<evidence type="ECO:0000313" key="18">
    <source>
        <dbReference type="Proteomes" id="UP000250166"/>
    </source>
</evidence>
<proteinExistence type="inferred from homology"/>
<feature type="domain" description="Thioredoxin" evidence="16">
    <location>
        <begin position="2"/>
        <end position="149"/>
    </location>
</feature>
<comment type="similarity">
    <text evidence="10">Belongs to the peroxiredoxin family. BCP/PrxQ subfamily.</text>
</comment>
<protein>
    <recommendedName>
        <fullName evidence="13">Putative peroxiredoxin bcp</fullName>
        <ecNumber evidence="3">1.11.1.24</ecNumber>
    </recommendedName>
    <alternativeName>
        <fullName evidence="14">Bacterioferritin comigratory protein homolog</fullName>
    </alternativeName>
    <alternativeName>
        <fullName evidence="9">Thioredoxin peroxidase</fullName>
    </alternativeName>
    <alternativeName>
        <fullName evidence="11">Thioredoxin-dependent peroxiredoxin Bcp</fullName>
    </alternativeName>
</protein>
<organism evidence="17 18">
    <name type="scientific">Helicobacter fennelliae</name>
    <dbReference type="NCBI Taxonomy" id="215"/>
    <lineage>
        <taxon>Bacteria</taxon>
        <taxon>Pseudomonadati</taxon>
        <taxon>Campylobacterota</taxon>
        <taxon>Epsilonproteobacteria</taxon>
        <taxon>Campylobacterales</taxon>
        <taxon>Helicobacteraceae</taxon>
        <taxon>Helicobacter</taxon>
    </lineage>
</organism>
<evidence type="ECO:0000259" key="16">
    <source>
        <dbReference type="PROSITE" id="PS51352"/>
    </source>
</evidence>
<dbReference type="GO" id="GO:0045454">
    <property type="term" value="P:cell redox homeostasis"/>
    <property type="evidence" value="ECO:0007669"/>
    <property type="project" value="TreeGrafter"/>
</dbReference>
<evidence type="ECO:0000256" key="14">
    <source>
        <dbReference type="ARBA" id="ARBA00078138"/>
    </source>
</evidence>
<dbReference type="PANTHER" id="PTHR42801:SF4">
    <property type="entry name" value="AHPC_TSA FAMILY PROTEIN"/>
    <property type="match status" value="1"/>
</dbReference>
<evidence type="ECO:0000256" key="11">
    <source>
        <dbReference type="ARBA" id="ARBA00042639"/>
    </source>
</evidence>
<dbReference type="InterPro" id="IPR036249">
    <property type="entry name" value="Thioredoxin-like_sf"/>
</dbReference>
<evidence type="ECO:0000256" key="1">
    <source>
        <dbReference type="ARBA" id="ARBA00003330"/>
    </source>
</evidence>
<evidence type="ECO:0000256" key="4">
    <source>
        <dbReference type="ARBA" id="ARBA00022559"/>
    </source>
</evidence>
<evidence type="ECO:0000256" key="5">
    <source>
        <dbReference type="ARBA" id="ARBA00022862"/>
    </source>
</evidence>
<evidence type="ECO:0000256" key="2">
    <source>
        <dbReference type="ARBA" id="ARBA00011245"/>
    </source>
</evidence>
<evidence type="ECO:0000256" key="15">
    <source>
        <dbReference type="PIRSR" id="PIRSR000239-1"/>
    </source>
</evidence>
<evidence type="ECO:0000256" key="3">
    <source>
        <dbReference type="ARBA" id="ARBA00013017"/>
    </source>
</evidence>
<dbReference type="Gene3D" id="3.40.30.10">
    <property type="entry name" value="Glutaredoxin"/>
    <property type="match status" value="1"/>
</dbReference>
<dbReference type="InterPro" id="IPR024706">
    <property type="entry name" value="Peroxiredoxin_AhpC-typ"/>
</dbReference>
<keyword evidence="6 17" id="KW-0560">Oxidoreductase</keyword>
<dbReference type="InterPro" id="IPR000866">
    <property type="entry name" value="AhpC/TSA"/>
</dbReference>
<dbReference type="EC" id="1.11.1.24" evidence="3"/>
<dbReference type="CDD" id="cd03017">
    <property type="entry name" value="PRX_BCP"/>
    <property type="match status" value="1"/>
</dbReference>
<keyword evidence="4 17" id="KW-0575">Peroxidase</keyword>
<dbReference type="RefSeq" id="WP_112058410.1">
    <property type="nucleotide sequence ID" value="NZ_UAWL01000006.1"/>
</dbReference>
<dbReference type="Proteomes" id="UP000250166">
    <property type="component" value="Unassembled WGS sequence"/>
</dbReference>
<dbReference type="PIRSF" id="PIRSF000239">
    <property type="entry name" value="AHPC"/>
    <property type="match status" value="1"/>
</dbReference>
<comment type="subunit">
    <text evidence="2">Monomer.</text>
</comment>
<evidence type="ECO:0000256" key="8">
    <source>
        <dbReference type="ARBA" id="ARBA00023284"/>
    </source>
</evidence>
<evidence type="ECO:0000256" key="10">
    <source>
        <dbReference type="ARBA" id="ARBA00038489"/>
    </source>
</evidence>
<dbReference type="InterPro" id="IPR050924">
    <property type="entry name" value="Peroxiredoxin_BCP/PrxQ"/>
</dbReference>
<evidence type="ECO:0000256" key="9">
    <source>
        <dbReference type="ARBA" id="ARBA00032824"/>
    </source>
</evidence>
<dbReference type="SUPFAM" id="SSF52833">
    <property type="entry name" value="Thioredoxin-like"/>
    <property type="match status" value="1"/>
</dbReference>
<evidence type="ECO:0000256" key="7">
    <source>
        <dbReference type="ARBA" id="ARBA00023157"/>
    </source>
</evidence>
<dbReference type="InterPro" id="IPR013766">
    <property type="entry name" value="Thioredoxin_domain"/>
</dbReference>
<comment type="catalytic activity">
    <reaction evidence="12">
        <text>a hydroperoxide + [thioredoxin]-dithiol = an alcohol + [thioredoxin]-disulfide + H2O</text>
        <dbReference type="Rhea" id="RHEA:62620"/>
        <dbReference type="Rhea" id="RHEA-COMP:10698"/>
        <dbReference type="Rhea" id="RHEA-COMP:10700"/>
        <dbReference type="ChEBI" id="CHEBI:15377"/>
        <dbReference type="ChEBI" id="CHEBI:29950"/>
        <dbReference type="ChEBI" id="CHEBI:30879"/>
        <dbReference type="ChEBI" id="CHEBI:35924"/>
        <dbReference type="ChEBI" id="CHEBI:50058"/>
        <dbReference type="EC" id="1.11.1.24"/>
    </reaction>
</comment>
<dbReference type="PROSITE" id="PS51352">
    <property type="entry name" value="THIOREDOXIN_2"/>
    <property type="match status" value="1"/>
</dbReference>
<dbReference type="GO" id="GO:0008379">
    <property type="term" value="F:thioredoxin peroxidase activity"/>
    <property type="evidence" value="ECO:0007669"/>
    <property type="project" value="TreeGrafter"/>
</dbReference>
<dbReference type="Pfam" id="PF00578">
    <property type="entry name" value="AhpC-TSA"/>
    <property type="match status" value="1"/>
</dbReference>
<evidence type="ECO:0000256" key="6">
    <source>
        <dbReference type="ARBA" id="ARBA00023002"/>
    </source>
</evidence>
<dbReference type="GO" id="GO:0034599">
    <property type="term" value="P:cellular response to oxidative stress"/>
    <property type="evidence" value="ECO:0007669"/>
    <property type="project" value="TreeGrafter"/>
</dbReference>
<dbReference type="AlphaFoldDB" id="A0A2X3AZ27"/>
<dbReference type="EMBL" id="UAWL01000006">
    <property type="protein sequence ID" value="SQB98158.1"/>
    <property type="molecule type" value="Genomic_DNA"/>
</dbReference>
<keyword evidence="5" id="KW-0049">Antioxidant</keyword>
<keyword evidence="7" id="KW-1015">Disulfide bond</keyword>
<evidence type="ECO:0000256" key="13">
    <source>
        <dbReference type="ARBA" id="ARBA00072587"/>
    </source>
</evidence>
<feature type="active site" description="Cysteine sulfenic acid (-SOH) intermediate; for peroxidase activity" evidence="15">
    <location>
        <position position="44"/>
    </location>
</feature>
<evidence type="ECO:0000256" key="12">
    <source>
        <dbReference type="ARBA" id="ARBA00049091"/>
    </source>
</evidence>
<dbReference type="GO" id="GO:0005737">
    <property type="term" value="C:cytoplasm"/>
    <property type="evidence" value="ECO:0007669"/>
    <property type="project" value="TreeGrafter"/>
</dbReference>
<dbReference type="PANTHER" id="PTHR42801">
    <property type="entry name" value="THIOREDOXIN-DEPENDENT PEROXIDE REDUCTASE"/>
    <property type="match status" value="1"/>
</dbReference>
<name>A0A2X3AZ27_9HELI</name>
<reference evidence="17 18" key="1">
    <citation type="submission" date="2018-06" db="EMBL/GenBank/DDBJ databases">
        <authorList>
            <consortium name="Pathogen Informatics"/>
            <person name="Doyle S."/>
        </authorList>
    </citation>
    <scope>NUCLEOTIDE SEQUENCE [LARGE SCALE GENOMIC DNA]</scope>
    <source>
        <strain evidence="17 18">NCTC13102</strain>
    </source>
</reference>
<sequence length="149" mass="16655">MLKPNDKAPDFALPNDDGAEISLKDFGRKTLIVYFYPKDNTPGCTLEASDFSALLDEFIKKNAVVIGISPDSPKSHQNFIQKHNLKHILLSDPDKKVASLYGAFGKKMMYGKEVMGIIRSTFVIQNGIILHAFYNVRAKAHAQFILDLL</sequence>
<gene>
    <name evidence="17" type="primary">bcp</name>
    <name evidence="17" type="ORF">NCTC13102_00609</name>
</gene>
<dbReference type="FunFam" id="3.40.30.10:FF:000007">
    <property type="entry name" value="Thioredoxin-dependent thiol peroxidase"/>
    <property type="match status" value="1"/>
</dbReference>
<comment type="function">
    <text evidence="1">Thiol-specific peroxidase that catalyzes the reduction of hydrogen peroxide and organic hydroperoxides to water and alcohols, respectively. Plays a role in cell protection against oxidative stress by detoxifying peroxides and as sensor of hydrogen peroxide-mediated signaling events.</text>
</comment>
<evidence type="ECO:0000313" key="17">
    <source>
        <dbReference type="EMBL" id="SQB98158.1"/>
    </source>
</evidence>
<accession>A0A2X3AZ27</accession>
<keyword evidence="8" id="KW-0676">Redox-active center</keyword>